<keyword evidence="1" id="KW-0540">Nuclease</keyword>
<dbReference type="GO" id="GO:0006310">
    <property type="term" value="P:DNA recombination"/>
    <property type="evidence" value="ECO:0007669"/>
    <property type="project" value="UniProtKB-KW"/>
</dbReference>
<organism evidence="3 4">
    <name type="scientific">Treponema phagedenis</name>
    <dbReference type="NCBI Taxonomy" id="162"/>
    <lineage>
        <taxon>Bacteria</taxon>
        <taxon>Pseudomonadati</taxon>
        <taxon>Spirochaetota</taxon>
        <taxon>Spirochaetia</taxon>
        <taxon>Spirochaetales</taxon>
        <taxon>Treponemataceae</taxon>
        <taxon>Treponema</taxon>
    </lineage>
</organism>
<name>A0A0B7GTB1_TREPH</name>
<dbReference type="GO" id="GO:0004527">
    <property type="term" value="F:exonuclease activity"/>
    <property type="evidence" value="ECO:0007669"/>
    <property type="project" value="UniProtKB-KW"/>
</dbReference>
<dbReference type="InterPro" id="IPR004592">
    <property type="entry name" value="SbcC_gammaproteobac_type"/>
</dbReference>
<feature type="domain" description="Rad50/SbcC-type AAA" evidence="2">
    <location>
        <begin position="5"/>
        <end position="212"/>
    </location>
</feature>
<dbReference type="GO" id="GO:0006302">
    <property type="term" value="P:double-strand break repair"/>
    <property type="evidence" value="ECO:0007669"/>
    <property type="project" value="InterPro"/>
</dbReference>
<keyword evidence="4" id="KW-1185">Reference proteome</keyword>
<accession>A0A0B7GTB1</accession>
<dbReference type="PANTHER" id="PTHR32114">
    <property type="entry name" value="ABC TRANSPORTER ABCH.3"/>
    <property type="match status" value="1"/>
</dbReference>
<dbReference type="InterPro" id="IPR038729">
    <property type="entry name" value="Rad50/SbcC_AAA"/>
</dbReference>
<dbReference type="Gene3D" id="3.40.50.300">
    <property type="entry name" value="P-loop containing nucleotide triphosphate hydrolases"/>
    <property type="match status" value="2"/>
</dbReference>
<keyword evidence="1" id="KW-0378">Hydrolase</keyword>
<dbReference type="SUPFAM" id="SSF52540">
    <property type="entry name" value="P-loop containing nucleoside triphosphate hydrolases"/>
    <property type="match status" value="2"/>
</dbReference>
<dbReference type="EMBL" id="CDNC01000015">
    <property type="protein sequence ID" value="CEM61879.1"/>
    <property type="molecule type" value="Genomic_DNA"/>
</dbReference>
<protein>
    <recommendedName>
        <fullName evidence="1">Nuclease SbcCD subunit C</fullName>
    </recommendedName>
</protein>
<dbReference type="AlphaFoldDB" id="A0A0B7GTB1"/>
<gene>
    <name evidence="1" type="primary">sbcC</name>
    <name evidence="3" type="ORF">TPHV1_220003</name>
</gene>
<keyword evidence="1" id="KW-0175">Coiled coil</keyword>
<dbReference type="GO" id="GO:0006260">
    <property type="term" value="P:DNA replication"/>
    <property type="evidence" value="ECO:0007669"/>
    <property type="project" value="UniProtKB-KW"/>
</dbReference>
<dbReference type="Proteomes" id="UP000042527">
    <property type="component" value="Unassembled WGS sequence"/>
</dbReference>
<dbReference type="PANTHER" id="PTHR32114:SF2">
    <property type="entry name" value="ABC TRANSPORTER ABCH.3"/>
    <property type="match status" value="1"/>
</dbReference>
<comment type="function">
    <text evidence="1">SbcCD cleaves DNA hairpin structures. These structures can inhibit DNA replication and are intermediates in certain DNA recombination reactions. The complex acts as a 3'-&gt;5' double strand exonuclease that can open hairpins. It also has a 5' single-strand endonuclease activity.</text>
</comment>
<dbReference type="GO" id="GO:0016887">
    <property type="term" value="F:ATP hydrolysis activity"/>
    <property type="evidence" value="ECO:0007669"/>
    <property type="project" value="InterPro"/>
</dbReference>
<feature type="coiled-coil region" evidence="1">
    <location>
        <begin position="704"/>
        <end position="746"/>
    </location>
</feature>
<keyword evidence="1" id="KW-0255">Endonuclease</keyword>
<feature type="coiled-coil region" evidence="1">
    <location>
        <begin position="368"/>
        <end position="395"/>
    </location>
</feature>
<dbReference type="InterPro" id="IPR027417">
    <property type="entry name" value="P-loop_NTPase"/>
</dbReference>
<dbReference type="RefSeq" id="WP_044634645.1">
    <property type="nucleotide sequence ID" value="NZ_CDNC01000015.1"/>
</dbReference>
<dbReference type="Pfam" id="PF13558">
    <property type="entry name" value="SbcC_Walker_B"/>
    <property type="match status" value="1"/>
</dbReference>
<keyword evidence="1" id="KW-0233">DNA recombination</keyword>
<dbReference type="NCBIfam" id="TIGR00618">
    <property type="entry name" value="sbcc"/>
    <property type="match status" value="1"/>
</dbReference>
<proteinExistence type="inferred from homology"/>
<evidence type="ECO:0000313" key="3">
    <source>
        <dbReference type="EMBL" id="CEM61879.1"/>
    </source>
</evidence>
<comment type="similarity">
    <text evidence="1">Belongs to the SMC family. SbcC subfamily.</text>
</comment>
<dbReference type="GeneID" id="57751773"/>
<dbReference type="OrthoDB" id="9795626at2"/>
<sequence length="1029" mass="116057">MRPKKLELQNIGPFVNTHSVDFSALGSIFLVCGKTGAGKTTLFDAIFYAFYGKPLGSRSDITKSLRSEYAGASDEAAVSFEFYLGENLYRIRRRIAYTPPNKKREIPEEVSLAQKAADGWKDISCTNKSETDAKIKALVKLTDKEFSRIVVLPQGEFSQFLKANSKEKKETLINLFPVETYTNLMERAKQQADEAKQNLRLVEKRLEALQAEFNHHTYESESKKLSDELDLLRNAQKENRKKIAEISSKITEEEALEEKLQKYAQAQNELEACKQQEQEILLTKQKIENARKAAPLVVRAKQLEELREETVQLNQEIETKTKLQQELEQFITELHNRREEIEEKKLLSIELKKTQGKLSDGIRIADELKAEKTEGQQLREGINKLQAEKLDMEKREAESLQTIETLQESIDAFTDRQENFNRLKDALELWRKLSELTKKKTTVQQYYAMQNGAAEKSLQELKTTEKDLEIALATQHDLIEEKKNAERREEAAHLAQHLIPGEPCPVCGSREHPQPAATALLDSFSFDDKIQAAERQVEKLQKDKEEQKDSYARCTASAQQYQTQLGELREELNLIASQNSDLNLSDFPDENVLKQKIAALSEEAEKAAALFKDSSKALQDKKKPEQALEQIRTALKETSQKIATAEARLSGIRSAYAAKNKQLQEILKTVPSIINTSDLENAHEECNALILKTDNAINGYTEDLQESEKKQSAIQSELQALRQNRIQKEKAKAEIEENLQAELEKAGFQSAQDLLSAGMSELDIQNLKNDIEVFTNKQIANEQLVNTLKAEIGERRGGNLPALTAQLEDLQKDGDTIQAQAENTASKLNTLKENQDKHKKLSEEFEEKRLQAAEMICLAEELNGSNKRKLQFDTWMLSSYLHEVTIYANKRLEKMSEGRYRLQVSEDSSGGKGYKGLDLAIADSYTGSLRPSASLSGGETFMASISLALGLADSIQAQSGGIRLDSMFIDEGFGSLDDASLDRAISILDEIREGDRMVGIISHVGELRTRIPQKIEIEKTNTGSQIVQN</sequence>
<feature type="coiled-coil region" evidence="1">
    <location>
        <begin position="178"/>
        <end position="344"/>
    </location>
</feature>
<keyword evidence="1" id="KW-0235">DNA replication</keyword>
<keyword evidence="1 3" id="KW-0269">Exonuclease</keyword>
<dbReference type="GO" id="GO:0004519">
    <property type="term" value="F:endonuclease activity"/>
    <property type="evidence" value="ECO:0007669"/>
    <property type="project" value="UniProtKB-KW"/>
</dbReference>
<evidence type="ECO:0000259" key="2">
    <source>
        <dbReference type="Pfam" id="PF13476"/>
    </source>
</evidence>
<evidence type="ECO:0000313" key="4">
    <source>
        <dbReference type="Proteomes" id="UP000042527"/>
    </source>
</evidence>
<feature type="coiled-coil region" evidence="1">
    <location>
        <begin position="530"/>
        <end position="648"/>
    </location>
</feature>
<reference evidence="4" key="1">
    <citation type="submission" date="2015-01" db="EMBL/GenBank/DDBJ databases">
        <authorList>
            <person name="Manzoor Shahid"/>
            <person name="Zubair Saima"/>
        </authorList>
    </citation>
    <scope>NUCLEOTIDE SEQUENCE [LARGE SCALE GENOMIC DNA]</scope>
    <source>
        <strain evidence="4">V1</strain>
    </source>
</reference>
<evidence type="ECO:0000256" key="1">
    <source>
        <dbReference type="RuleBase" id="RU363070"/>
    </source>
</evidence>
<dbReference type="Pfam" id="PF13476">
    <property type="entry name" value="AAA_23"/>
    <property type="match status" value="1"/>
</dbReference>
<comment type="subunit">
    <text evidence="1">Heterodimer of SbcC and SbcD.</text>
</comment>